<evidence type="ECO:0000256" key="9">
    <source>
        <dbReference type="ARBA" id="ARBA00023136"/>
    </source>
</evidence>
<keyword evidence="8 14" id="KW-1133">Transmembrane helix</keyword>
<dbReference type="EMBL" id="SOCA01000006">
    <property type="protein sequence ID" value="TDU68136.1"/>
    <property type="molecule type" value="Genomic_DNA"/>
</dbReference>
<dbReference type="Proteomes" id="UP000295662">
    <property type="component" value="Unassembled WGS sequence"/>
</dbReference>
<keyword evidence="10 14" id="KW-0046">Antibiotic resistance</keyword>
<keyword evidence="16" id="KW-1185">Reference proteome</keyword>
<evidence type="ECO:0000256" key="10">
    <source>
        <dbReference type="ARBA" id="ARBA00023251"/>
    </source>
</evidence>
<keyword evidence="14" id="KW-0573">Peptidoglycan synthesis</keyword>
<feature type="transmembrane region" description="Helical" evidence="14">
    <location>
        <begin position="138"/>
        <end position="156"/>
    </location>
</feature>
<dbReference type="PANTHER" id="PTHR30622:SF3">
    <property type="entry name" value="UNDECAPRENYL-DIPHOSPHATASE"/>
    <property type="match status" value="1"/>
</dbReference>
<evidence type="ECO:0000256" key="11">
    <source>
        <dbReference type="ARBA" id="ARBA00032707"/>
    </source>
</evidence>
<evidence type="ECO:0000256" key="7">
    <source>
        <dbReference type="ARBA" id="ARBA00022801"/>
    </source>
</evidence>
<evidence type="ECO:0000256" key="2">
    <source>
        <dbReference type="ARBA" id="ARBA00010621"/>
    </source>
</evidence>
<feature type="transmembrane region" description="Helical" evidence="14">
    <location>
        <begin position="108"/>
        <end position="126"/>
    </location>
</feature>
<dbReference type="PANTHER" id="PTHR30622">
    <property type="entry name" value="UNDECAPRENYL-DIPHOSPHATASE"/>
    <property type="match status" value="1"/>
</dbReference>
<evidence type="ECO:0000256" key="8">
    <source>
        <dbReference type="ARBA" id="ARBA00022989"/>
    </source>
</evidence>
<keyword evidence="14" id="KW-0133">Cell shape</keyword>
<gene>
    <name evidence="14" type="primary">uppP</name>
    <name evidence="15" type="ORF">EI77_03253</name>
</gene>
<evidence type="ECO:0000256" key="3">
    <source>
        <dbReference type="ARBA" id="ARBA00012374"/>
    </source>
</evidence>
<dbReference type="GO" id="GO:0009252">
    <property type="term" value="P:peptidoglycan biosynthetic process"/>
    <property type="evidence" value="ECO:0007669"/>
    <property type="project" value="UniProtKB-KW"/>
</dbReference>
<protein>
    <recommendedName>
        <fullName evidence="4 14">Undecaprenyl-diphosphatase</fullName>
        <ecNumber evidence="3 14">3.6.1.27</ecNumber>
    </recommendedName>
    <alternativeName>
        <fullName evidence="12 14">Bacitracin resistance protein</fullName>
    </alternativeName>
    <alternativeName>
        <fullName evidence="11 14">Undecaprenyl pyrophosphate phosphatase</fullName>
    </alternativeName>
</protein>
<comment type="miscellaneous">
    <text evidence="14">Bacitracin is thought to be involved in the inhibition of peptidoglycan synthesis by sequestering undecaprenyl diphosphate, thereby reducing the pool of lipid carrier available.</text>
</comment>
<dbReference type="RefSeq" id="WP_133796278.1">
    <property type="nucleotide sequence ID" value="NZ_SOCA01000006.1"/>
</dbReference>
<comment type="subcellular location">
    <subcellularLocation>
        <location evidence="1 14">Cell membrane</location>
        <topology evidence="1 14">Multi-pass membrane protein</topology>
    </subcellularLocation>
</comment>
<dbReference type="GO" id="GO:0005886">
    <property type="term" value="C:plasma membrane"/>
    <property type="evidence" value="ECO:0007669"/>
    <property type="project" value="UniProtKB-SubCell"/>
</dbReference>
<dbReference type="GO" id="GO:0071555">
    <property type="term" value="P:cell wall organization"/>
    <property type="evidence" value="ECO:0007669"/>
    <property type="project" value="UniProtKB-KW"/>
</dbReference>
<evidence type="ECO:0000256" key="13">
    <source>
        <dbReference type="ARBA" id="ARBA00047594"/>
    </source>
</evidence>
<evidence type="ECO:0000256" key="12">
    <source>
        <dbReference type="ARBA" id="ARBA00032932"/>
    </source>
</evidence>
<sequence length="272" mass="28894">MPPWLSVILLGIIEGVTEFLPISSTGHLLIPQTLGWLPTKSDLFNVVIQSGAVLAVLAVFSKRVKELAMTLAKPETRDYLAKLAAAFLLTALGGLVIKWLNIKLPDTVTPVAWATLIGGLLILWLERLYRGKAGAMEITWAVVVAVAAAQLLAAVFPGTSRSGASILMAMAFGIARPAATEFSFLLGIPTLTAAGGLQIFSELRKHGAGSEDWSMVALGTVVSALSAFIVVKWLIRFVQSHTFNSFAIYRIVLGAGLLIYAATANHSTSTHG</sequence>
<dbReference type="HAMAP" id="MF_01006">
    <property type="entry name" value="Undec_diphosphatase"/>
    <property type="match status" value="1"/>
</dbReference>
<feature type="transmembrane region" description="Helical" evidence="14">
    <location>
        <begin position="43"/>
        <end position="60"/>
    </location>
</feature>
<evidence type="ECO:0000256" key="1">
    <source>
        <dbReference type="ARBA" id="ARBA00004651"/>
    </source>
</evidence>
<dbReference type="AlphaFoldDB" id="A0A4R7RTI7"/>
<feature type="transmembrane region" description="Helical" evidence="14">
    <location>
        <begin position="247"/>
        <end position="264"/>
    </location>
</feature>
<dbReference type="Pfam" id="PF02673">
    <property type="entry name" value="BacA"/>
    <property type="match status" value="1"/>
</dbReference>
<keyword evidence="5 14" id="KW-1003">Cell membrane</keyword>
<comment type="similarity">
    <text evidence="2 14">Belongs to the UppP family.</text>
</comment>
<reference evidence="15 16" key="1">
    <citation type="submission" date="2019-03" db="EMBL/GenBank/DDBJ databases">
        <title>Genomic Encyclopedia of Archaeal and Bacterial Type Strains, Phase II (KMG-II): from individual species to whole genera.</title>
        <authorList>
            <person name="Goeker M."/>
        </authorList>
    </citation>
    <scope>NUCLEOTIDE SEQUENCE [LARGE SCALE GENOMIC DNA]</scope>
    <source>
        <strain evidence="15 16">ATCC 25309</strain>
    </source>
</reference>
<keyword evidence="6 14" id="KW-0812">Transmembrane</keyword>
<dbReference type="GO" id="GO:0050380">
    <property type="term" value="F:undecaprenyl-diphosphatase activity"/>
    <property type="evidence" value="ECO:0007669"/>
    <property type="project" value="UniProtKB-UniRule"/>
</dbReference>
<feature type="transmembrane region" description="Helical" evidence="14">
    <location>
        <begin position="213"/>
        <end position="235"/>
    </location>
</feature>
<dbReference type="OrthoDB" id="9808289at2"/>
<keyword evidence="14" id="KW-0961">Cell wall biogenesis/degradation</keyword>
<keyword evidence="9 14" id="KW-0472">Membrane</keyword>
<evidence type="ECO:0000256" key="5">
    <source>
        <dbReference type="ARBA" id="ARBA00022475"/>
    </source>
</evidence>
<evidence type="ECO:0000256" key="6">
    <source>
        <dbReference type="ARBA" id="ARBA00022692"/>
    </source>
</evidence>
<proteinExistence type="inferred from homology"/>
<dbReference type="GO" id="GO:0008360">
    <property type="term" value="P:regulation of cell shape"/>
    <property type="evidence" value="ECO:0007669"/>
    <property type="project" value="UniProtKB-KW"/>
</dbReference>
<name>A0A4R7RTI7_9BACT</name>
<evidence type="ECO:0000313" key="16">
    <source>
        <dbReference type="Proteomes" id="UP000295662"/>
    </source>
</evidence>
<comment type="catalytic activity">
    <reaction evidence="13 14">
        <text>di-trans,octa-cis-undecaprenyl diphosphate + H2O = di-trans,octa-cis-undecaprenyl phosphate + phosphate + H(+)</text>
        <dbReference type="Rhea" id="RHEA:28094"/>
        <dbReference type="ChEBI" id="CHEBI:15377"/>
        <dbReference type="ChEBI" id="CHEBI:15378"/>
        <dbReference type="ChEBI" id="CHEBI:43474"/>
        <dbReference type="ChEBI" id="CHEBI:58405"/>
        <dbReference type="ChEBI" id="CHEBI:60392"/>
        <dbReference type="EC" id="3.6.1.27"/>
    </reaction>
</comment>
<evidence type="ECO:0000256" key="14">
    <source>
        <dbReference type="HAMAP-Rule" id="MF_01006"/>
    </source>
</evidence>
<evidence type="ECO:0000256" key="4">
    <source>
        <dbReference type="ARBA" id="ARBA00021581"/>
    </source>
</evidence>
<accession>A0A4R7RTI7</accession>
<comment type="caution">
    <text evidence="15">The sequence shown here is derived from an EMBL/GenBank/DDBJ whole genome shotgun (WGS) entry which is preliminary data.</text>
</comment>
<dbReference type="InterPro" id="IPR003824">
    <property type="entry name" value="UppP"/>
</dbReference>
<dbReference type="EC" id="3.6.1.27" evidence="3 14"/>
<organism evidence="15 16">
    <name type="scientific">Prosthecobacter fusiformis</name>
    <dbReference type="NCBI Taxonomy" id="48464"/>
    <lineage>
        <taxon>Bacteria</taxon>
        <taxon>Pseudomonadati</taxon>
        <taxon>Verrucomicrobiota</taxon>
        <taxon>Verrucomicrobiia</taxon>
        <taxon>Verrucomicrobiales</taxon>
        <taxon>Verrucomicrobiaceae</taxon>
        <taxon>Prosthecobacter</taxon>
    </lineage>
</organism>
<evidence type="ECO:0000313" key="15">
    <source>
        <dbReference type="EMBL" id="TDU68136.1"/>
    </source>
</evidence>
<keyword evidence="7 14" id="KW-0378">Hydrolase</keyword>
<feature type="transmembrane region" description="Helical" evidence="14">
    <location>
        <begin position="80"/>
        <end position="102"/>
    </location>
</feature>
<comment type="function">
    <text evidence="14">Catalyzes the dephosphorylation of undecaprenyl diphosphate (UPP). Confers resistance to bacitracin.</text>
</comment>
<dbReference type="GO" id="GO:0046677">
    <property type="term" value="P:response to antibiotic"/>
    <property type="evidence" value="ECO:0007669"/>
    <property type="project" value="UniProtKB-UniRule"/>
</dbReference>